<keyword evidence="2 5" id="KW-0812">Transmembrane</keyword>
<dbReference type="InterPro" id="IPR001898">
    <property type="entry name" value="SLC13A/DASS"/>
</dbReference>
<evidence type="ECO:0000256" key="4">
    <source>
        <dbReference type="ARBA" id="ARBA00023136"/>
    </source>
</evidence>
<keyword evidence="3 5" id="KW-1133">Transmembrane helix</keyword>
<accession>A0A2W2BPV5</accession>
<evidence type="ECO:0000256" key="1">
    <source>
        <dbReference type="ARBA" id="ARBA00004141"/>
    </source>
</evidence>
<dbReference type="GO" id="GO:0022857">
    <property type="term" value="F:transmembrane transporter activity"/>
    <property type="evidence" value="ECO:0007669"/>
    <property type="project" value="InterPro"/>
</dbReference>
<feature type="transmembrane region" description="Helical" evidence="5">
    <location>
        <begin position="130"/>
        <end position="146"/>
    </location>
</feature>
<feature type="transmembrane region" description="Helical" evidence="5">
    <location>
        <begin position="357"/>
        <end position="384"/>
    </location>
</feature>
<feature type="transmembrane region" description="Helical" evidence="5">
    <location>
        <begin position="314"/>
        <end position="337"/>
    </location>
</feature>
<reference evidence="7" key="1">
    <citation type="submission" date="2018-06" db="EMBL/GenBank/DDBJ databases">
        <title>Aestuariibacter litoralis strain KCTC 52945T.</title>
        <authorList>
            <person name="Li X."/>
            <person name="Salam N."/>
            <person name="Li J.-L."/>
            <person name="Chen Y.-M."/>
            <person name="Yang Z.-W."/>
            <person name="Zhang L.-Y."/>
            <person name="Han M.-X."/>
            <person name="Xiao M."/>
            <person name="Li W.-J."/>
        </authorList>
    </citation>
    <scope>NUCLEOTIDE SEQUENCE [LARGE SCALE GENOMIC DNA]</scope>
    <source>
        <strain evidence="7">KCTC 52945</strain>
    </source>
</reference>
<dbReference type="EMBL" id="QKVK01000002">
    <property type="protein sequence ID" value="PZF78219.1"/>
    <property type="molecule type" value="Genomic_DNA"/>
</dbReference>
<feature type="transmembrane region" description="Helical" evidence="5">
    <location>
        <begin position="283"/>
        <end position="302"/>
    </location>
</feature>
<keyword evidence="4 5" id="KW-0472">Membrane</keyword>
<evidence type="ECO:0000256" key="3">
    <source>
        <dbReference type="ARBA" id="ARBA00022989"/>
    </source>
</evidence>
<evidence type="ECO:0000256" key="5">
    <source>
        <dbReference type="SAM" id="Phobius"/>
    </source>
</evidence>
<gene>
    <name evidence="6" type="ORF">DK847_05360</name>
</gene>
<evidence type="ECO:0000313" key="7">
    <source>
        <dbReference type="Proteomes" id="UP000248795"/>
    </source>
</evidence>
<dbReference type="Proteomes" id="UP000248795">
    <property type="component" value="Unassembled WGS sequence"/>
</dbReference>
<sequence length="460" mass="49346">MIVGFVLMAAPTPAGLTHEGQVVLVMSLMATMLFITEPIPLPTVPLLIIVGQVVLLKVDPTKVAQSLMTDSVLFIMGSLMLAVAIVRQRLDKRIAWWIVRMTGTNIYWISLGITTVCGIIASFIGEHTVAAMMLPVGVALITLTSNDPKKVHNLAAVLLFSISYGCSIAGVATPSGGARNAIIISYWKDFFYNPADPATARYLMDYVTWITYAFPMFILRLPIVTAILIFTFKPEVTDMSRAISRLRTQVSMQGPMRASEWLTILIFALTIVGWVTLSNTLGLGVIAIGGASLFLILGLVRWEDINSGVNWGVVLLYAAAISLGVEMKETGAAAWVADNVFTVMREIGASDALGFNAVISLLTIAVSNTMTAGAAVAVLAPIVLKTAVTAHQDPIDAGFITAISSAFGYLTPAAQPAFTIIYASGFLKGSDFFKVGIRMMVLSFIVLMAISVLYWPLLAP</sequence>
<comment type="caution">
    <text evidence="6">The sequence shown here is derived from an EMBL/GenBank/DDBJ whole genome shotgun (WGS) entry which is preliminary data.</text>
</comment>
<keyword evidence="7" id="KW-1185">Reference proteome</keyword>
<comment type="subcellular location">
    <subcellularLocation>
        <location evidence="1">Membrane</location>
        <topology evidence="1">Multi-pass membrane protein</topology>
    </subcellularLocation>
</comment>
<feature type="transmembrane region" description="Helical" evidence="5">
    <location>
        <begin position="209"/>
        <end position="232"/>
    </location>
</feature>
<proteinExistence type="predicted"/>
<feature type="transmembrane region" description="Helical" evidence="5">
    <location>
        <begin position="67"/>
        <end position="86"/>
    </location>
</feature>
<dbReference type="NCBIfam" id="TIGR00785">
    <property type="entry name" value="dass"/>
    <property type="match status" value="1"/>
</dbReference>
<protein>
    <submittedName>
        <fullName evidence="6">Anion transporter</fullName>
    </submittedName>
</protein>
<dbReference type="GO" id="GO:0005886">
    <property type="term" value="C:plasma membrane"/>
    <property type="evidence" value="ECO:0007669"/>
    <property type="project" value="TreeGrafter"/>
</dbReference>
<evidence type="ECO:0000256" key="2">
    <source>
        <dbReference type="ARBA" id="ARBA00022692"/>
    </source>
</evidence>
<dbReference type="PANTHER" id="PTHR10283">
    <property type="entry name" value="SOLUTE CARRIER FAMILY 13 MEMBER"/>
    <property type="match status" value="1"/>
</dbReference>
<feature type="transmembrane region" description="Helical" evidence="5">
    <location>
        <begin position="153"/>
        <end position="172"/>
    </location>
</feature>
<organism evidence="6 7">
    <name type="scientific">Aestuariivirga litoralis</name>
    <dbReference type="NCBI Taxonomy" id="2650924"/>
    <lineage>
        <taxon>Bacteria</taxon>
        <taxon>Pseudomonadati</taxon>
        <taxon>Pseudomonadota</taxon>
        <taxon>Alphaproteobacteria</taxon>
        <taxon>Hyphomicrobiales</taxon>
        <taxon>Aestuariivirgaceae</taxon>
        <taxon>Aestuariivirga</taxon>
    </lineage>
</organism>
<feature type="transmembrane region" description="Helical" evidence="5">
    <location>
        <begin position="261"/>
        <end position="277"/>
    </location>
</feature>
<evidence type="ECO:0000313" key="6">
    <source>
        <dbReference type="EMBL" id="PZF78219.1"/>
    </source>
</evidence>
<feature type="transmembrane region" description="Helical" evidence="5">
    <location>
        <begin position="106"/>
        <end position="124"/>
    </location>
</feature>
<feature type="transmembrane region" description="Helical" evidence="5">
    <location>
        <begin position="33"/>
        <end position="55"/>
    </location>
</feature>
<feature type="transmembrane region" description="Helical" evidence="5">
    <location>
        <begin position="435"/>
        <end position="457"/>
    </location>
</feature>
<name>A0A2W2BPV5_9HYPH</name>
<dbReference type="AlphaFoldDB" id="A0A2W2BPV5"/>
<dbReference type="Pfam" id="PF00939">
    <property type="entry name" value="Na_sulph_symp"/>
    <property type="match status" value="1"/>
</dbReference>